<keyword evidence="4" id="KW-1185">Reference proteome</keyword>
<name>A0A1Y2IRR1_TRAC3</name>
<evidence type="ECO:0000256" key="2">
    <source>
        <dbReference type="SAM" id="Phobius"/>
    </source>
</evidence>
<feature type="compositionally biased region" description="Low complexity" evidence="1">
    <location>
        <begin position="400"/>
        <end position="413"/>
    </location>
</feature>
<sequence length="539" mass="56373">METAQRSETTDFSAPSSSGLLLPTAMEDVDGPREVAPPDGPAIVITITRTRTHTIFQNSSSTLVKAPSITVTTPEPTPTVVISSISLPPISEFSTIFDTSPVPAAFTTSTKTSSSAPKTGEHGSSSSTHSSSQLADATIVPGAVPLLGIEPEFVGNIAATSCAETTIRWTYSGPEDKLEIGLSDRSSSHAAAREGAPMHTVAQVDANEQEWAWFANVTSGWYVMSLAIQVDIQVVYSSPFFVQNSSDTSCLASSGGSSQVSTSPSTPSTLSTSLATSPVSSAISPSTSGATTSSTSSRAGAVAGIVVAAIAALITVAALVVCVRAVLARRMRRARPATRRQPETWLGLPASSDTTRTDSVSIPSINEKGLLGSEKDTDATVPAPLQPNRRKPSVLAIDTAAAAPPQAKTEAPALPMPGTEAREIRGDSPTLPPSAYVTRKPVPPLPPYESVDTTKPSNRDPRKSKDYDPSLASAVPSTATSRMYRTRDSGWSTSAESRFYRELGNARASSVIDPHLVGALKPMQNSMIPDVPPLPPNYM</sequence>
<keyword evidence="2" id="KW-1133">Transmembrane helix</keyword>
<dbReference type="EMBL" id="KZ084104">
    <property type="protein sequence ID" value="OSD02632.1"/>
    <property type="molecule type" value="Genomic_DNA"/>
</dbReference>
<gene>
    <name evidence="3" type="ORF">PYCCODRAFT_1435286</name>
</gene>
<evidence type="ECO:0000313" key="3">
    <source>
        <dbReference type="EMBL" id="OSD02632.1"/>
    </source>
</evidence>
<dbReference type="Proteomes" id="UP000193067">
    <property type="component" value="Unassembled WGS sequence"/>
</dbReference>
<dbReference type="AlphaFoldDB" id="A0A1Y2IRR1"/>
<dbReference type="OrthoDB" id="3266934at2759"/>
<feature type="compositionally biased region" description="Polar residues" evidence="1">
    <location>
        <begin position="1"/>
        <end position="19"/>
    </location>
</feature>
<protein>
    <submittedName>
        <fullName evidence="3">Uncharacterized protein</fullName>
    </submittedName>
</protein>
<feature type="transmembrane region" description="Helical" evidence="2">
    <location>
        <begin position="301"/>
        <end position="327"/>
    </location>
</feature>
<feature type="compositionally biased region" description="Low complexity" evidence="1">
    <location>
        <begin position="122"/>
        <end position="132"/>
    </location>
</feature>
<dbReference type="STRING" id="1353009.A0A1Y2IRR1"/>
<feature type="region of interest" description="Disordered" evidence="1">
    <location>
        <begin position="332"/>
        <end position="481"/>
    </location>
</feature>
<feature type="region of interest" description="Disordered" evidence="1">
    <location>
        <begin position="106"/>
        <end position="134"/>
    </location>
</feature>
<feature type="region of interest" description="Disordered" evidence="1">
    <location>
        <begin position="1"/>
        <end position="24"/>
    </location>
</feature>
<proteinExistence type="predicted"/>
<keyword evidence="2" id="KW-0812">Transmembrane</keyword>
<evidence type="ECO:0000313" key="4">
    <source>
        <dbReference type="Proteomes" id="UP000193067"/>
    </source>
</evidence>
<evidence type="ECO:0000256" key="1">
    <source>
        <dbReference type="SAM" id="MobiDB-lite"/>
    </source>
</evidence>
<accession>A0A1Y2IRR1</accession>
<feature type="compositionally biased region" description="Polar residues" evidence="1">
    <location>
        <begin position="351"/>
        <end position="364"/>
    </location>
</feature>
<reference evidence="3 4" key="1">
    <citation type="journal article" date="2015" name="Biotechnol. Biofuels">
        <title>Enhanced degradation of softwood versus hardwood by the white-rot fungus Pycnoporus coccineus.</title>
        <authorList>
            <person name="Couturier M."/>
            <person name="Navarro D."/>
            <person name="Chevret D."/>
            <person name="Henrissat B."/>
            <person name="Piumi F."/>
            <person name="Ruiz-Duenas F.J."/>
            <person name="Martinez A.T."/>
            <person name="Grigoriev I.V."/>
            <person name="Riley R."/>
            <person name="Lipzen A."/>
            <person name="Berrin J.G."/>
            <person name="Master E.R."/>
            <person name="Rosso M.N."/>
        </authorList>
    </citation>
    <scope>NUCLEOTIDE SEQUENCE [LARGE SCALE GENOMIC DNA]</scope>
    <source>
        <strain evidence="3 4">BRFM310</strain>
    </source>
</reference>
<feature type="compositionally biased region" description="Basic and acidic residues" evidence="1">
    <location>
        <begin position="457"/>
        <end position="468"/>
    </location>
</feature>
<feature type="region of interest" description="Disordered" evidence="1">
    <location>
        <begin position="253"/>
        <end position="295"/>
    </location>
</feature>
<keyword evidence="2" id="KW-0472">Membrane</keyword>
<organism evidence="3 4">
    <name type="scientific">Trametes coccinea (strain BRFM310)</name>
    <name type="common">Pycnoporus coccineus</name>
    <dbReference type="NCBI Taxonomy" id="1353009"/>
    <lineage>
        <taxon>Eukaryota</taxon>
        <taxon>Fungi</taxon>
        <taxon>Dikarya</taxon>
        <taxon>Basidiomycota</taxon>
        <taxon>Agaricomycotina</taxon>
        <taxon>Agaricomycetes</taxon>
        <taxon>Polyporales</taxon>
        <taxon>Polyporaceae</taxon>
        <taxon>Trametes</taxon>
    </lineage>
</organism>